<protein>
    <submittedName>
        <fullName evidence="2">Uncharacterized protein</fullName>
    </submittedName>
</protein>
<keyword evidence="1" id="KW-1133">Transmembrane helix</keyword>
<accession>A0A1I0DPK7</accession>
<name>A0A1I0DPK7_9PSED</name>
<gene>
    <name evidence="2" type="ORF">SAMN05216197_11130</name>
</gene>
<feature type="transmembrane region" description="Helical" evidence="1">
    <location>
        <begin position="6"/>
        <end position="23"/>
    </location>
</feature>
<reference evidence="2 3" key="1">
    <citation type="submission" date="2016-10" db="EMBL/GenBank/DDBJ databases">
        <authorList>
            <person name="de Groot N.N."/>
        </authorList>
    </citation>
    <scope>NUCLEOTIDE SEQUENCE [LARGE SCALE GENOMIC DNA]</scope>
    <source>
        <strain evidence="2 3">DSM 11363</strain>
    </source>
</reference>
<keyword evidence="1" id="KW-0472">Membrane</keyword>
<evidence type="ECO:0000313" key="3">
    <source>
        <dbReference type="Proteomes" id="UP000182332"/>
    </source>
</evidence>
<organism evidence="2 3">
    <name type="scientific">Pseudomonas graminis</name>
    <dbReference type="NCBI Taxonomy" id="158627"/>
    <lineage>
        <taxon>Bacteria</taxon>
        <taxon>Pseudomonadati</taxon>
        <taxon>Pseudomonadota</taxon>
        <taxon>Gammaproteobacteria</taxon>
        <taxon>Pseudomonadales</taxon>
        <taxon>Pseudomonadaceae</taxon>
        <taxon>Pseudomonas</taxon>
    </lineage>
</organism>
<dbReference type="AlphaFoldDB" id="A0A1I0DPK7"/>
<evidence type="ECO:0000313" key="2">
    <source>
        <dbReference type="EMBL" id="SET34475.1"/>
    </source>
</evidence>
<sequence>MDHGWGIFAVIGVGLALLVRVIFSLRGNKRWESEVSADFDAALMRMHIHSYKFLVDRTVAPGYETSEAVYRILLDQDGRYFLYMLVEGTTGLMTPISKERALLAAKTNGYKSES</sequence>
<keyword evidence="1" id="KW-0812">Transmembrane</keyword>
<proteinExistence type="predicted"/>
<dbReference type="Proteomes" id="UP000182332">
    <property type="component" value="Unassembled WGS sequence"/>
</dbReference>
<dbReference type="EMBL" id="FOHW01000011">
    <property type="protein sequence ID" value="SET34475.1"/>
    <property type="molecule type" value="Genomic_DNA"/>
</dbReference>
<evidence type="ECO:0000256" key="1">
    <source>
        <dbReference type="SAM" id="Phobius"/>
    </source>
</evidence>